<keyword evidence="1" id="KW-0812">Transmembrane</keyword>
<evidence type="ECO:0000256" key="2">
    <source>
        <dbReference type="SAM" id="SignalP"/>
    </source>
</evidence>
<evidence type="ECO:0000313" key="4">
    <source>
        <dbReference type="Proteomes" id="UP000664658"/>
    </source>
</evidence>
<dbReference type="SUPFAM" id="SSF48452">
    <property type="entry name" value="TPR-like"/>
    <property type="match status" value="1"/>
</dbReference>
<reference evidence="3" key="1">
    <citation type="submission" date="2021-03" db="EMBL/GenBank/DDBJ databases">
        <title>Plesiomonas shigelloides zfcc0051, isolated from zebrafish feces.</title>
        <authorList>
            <person name="Vanderhoek Z."/>
            <person name="Gaulke C."/>
        </authorList>
    </citation>
    <scope>NUCLEOTIDE SEQUENCE</scope>
    <source>
        <strain evidence="3">Zfcc0051</strain>
    </source>
</reference>
<evidence type="ECO:0008006" key="5">
    <source>
        <dbReference type="Google" id="ProtNLM"/>
    </source>
</evidence>
<dbReference type="RefSeq" id="WP_207542564.1">
    <property type="nucleotide sequence ID" value="NZ_JAFNAA010000019.1"/>
</dbReference>
<gene>
    <name evidence="3" type="ORF">J2R62_14775</name>
</gene>
<feature type="transmembrane region" description="Helical" evidence="1">
    <location>
        <begin position="495"/>
        <end position="518"/>
    </location>
</feature>
<dbReference type="InterPro" id="IPR011990">
    <property type="entry name" value="TPR-like_helical_dom_sf"/>
</dbReference>
<sequence length="780" mass="87473">MWRVFFLLLFSFFSTGSYAISLDDLSTYEPTPELVQAEELLKTDPALALEKLNAYIEKPDRGLTASNSVRNLSLQYLQQSRENMLQALLLKSQAQNKTGNRRGALKTLDYLMQLAKNLNNSHIQAKATLLKAQYLWLQTGNPQTALQTLAQSHLTQNLTHLSASVQVQYQLLMASIYLDTISPSHQKGSIPQIQAYLHDAHALLNKVSEPRLKIEYYLAESRLNTLLQHRNATQEALMTAMGLAIAHREDDLVADAQLQLANFYVTYGGYSLALNYASRAAGFYEKVGEKSSLASALKLIGHIHSYEDRPNLALVNYLNAIDLANTAPNPGKLIDIKLGTAFVYLQLNELEKAKEYIDQVDNIISADKKAGPLLHPVYLLLKGEYLLRSDKIKPALSVINEGLKETPPDDLSLRKYAYSLLIQGYQKIGNRNQENAYLQDKVKLLEQIRSQQVEFNAETLLQHEQLIDKINTNHELQASYQSLERQYSRGRKLNQLLLCAILVAVVAMCYFMIVTSAYRGALSRNRKIGYSHPRTHLANQRKLNATLPGYLQGTVRLCEQAITGEQTNVLDDNPFKDLRLKVALIRLNWLTELRLRPDFSYQAIVKLEGELGDYLQATLGSRGQLFHLNDSGFLYVEPGDVSPSPEEFAEYLLRTCEQFPQYKAPAGQISIGACHYPLLPRAISGVQLPELLNVLQLAQTAAAQLNQQYDQNHWVMLLPIPTATPACFQGDLYVACLDAIRRGLIKVAHSDTPNPVDWVTLLAQYSSPAHTPARLATVGE</sequence>
<dbReference type="Proteomes" id="UP000664658">
    <property type="component" value="Unassembled WGS sequence"/>
</dbReference>
<feature type="signal peptide" evidence="2">
    <location>
        <begin position="1"/>
        <end position="19"/>
    </location>
</feature>
<comment type="caution">
    <text evidence="3">The sequence shown here is derived from an EMBL/GenBank/DDBJ whole genome shotgun (WGS) entry which is preliminary data.</text>
</comment>
<dbReference type="Gene3D" id="1.25.40.10">
    <property type="entry name" value="Tetratricopeptide repeat domain"/>
    <property type="match status" value="1"/>
</dbReference>
<keyword evidence="2" id="KW-0732">Signal</keyword>
<dbReference type="AlphaFoldDB" id="A0A8I2B6A0"/>
<evidence type="ECO:0000313" key="3">
    <source>
        <dbReference type="EMBL" id="MBO1109453.1"/>
    </source>
</evidence>
<evidence type="ECO:0000256" key="1">
    <source>
        <dbReference type="SAM" id="Phobius"/>
    </source>
</evidence>
<feature type="chain" id="PRO_5034301560" description="Tetratricopeptide repeat protein" evidence="2">
    <location>
        <begin position="20"/>
        <end position="780"/>
    </location>
</feature>
<protein>
    <recommendedName>
        <fullName evidence="5">Tetratricopeptide repeat protein</fullName>
    </recommendedName>
</protein>
<accession>A0A8I2B6A0</accession>
<keyword evidence="1" id="KW-0472">Membrane</keyword>
<organism evidence="3 4">
    <name type="scientific">Plesiomonas shigelloides</name>
    <name type="common">Aeromonas shigelloides</name>
    <dbReference type="NCBI Taxonomy" id="703"/>
    <lineage>
        <taxon>Bacteria</taxon>
        <taxon>Pseudomonadati</taxon>
        <taxon>Pseudomonadota</taxon>
        <taxon>Gammaproteobacteria</taxon>
        <taxon>Enterobacterales</taxon>
        <taxon>Enterobacteriaceae</taxon>
        <taxon>Plesiomonas</taxon>
    </lineage>
</organism>
<keyword evidence="1" id="KW-1133">Transmembrane helix</keyword>
<proteinExistence type="predicted"/>
<dbReference type="EMBL" id="JAFNAA010000019">
    <property type="protein sequence ID" value="MBO1109453.1"/>
    <property type="molecule type" value="Genomic_DNA"/>
</dbReference>
<name>A0A8I2B6A0_PLESH</name>